<evidence type="ECO:0000256" key="5">
    <source>
        <dbReference type="ARBA" id="ARBA00022837"/>
    </source>
</evidence>
<feature type="active site" evidence="6 7">
    <location>
        <position position="330"/>
    </location>
</feature>
<feature type="active site" evidence="6 7">
    <location>
        <position position="545"/>
    </location>
</feature>
<dbReference type="InterPro" id="IPR038765">
    <property type="entry name" value="Papain-like_cys_pep_sf"/>
</dbReference>
<feature type="active site" evidence="6 7">
    <location>
        <position position="520"/>
    </location>
</feature>
<gene>
    <name evidence="11" type="ORF">PECAL_2P09660</name>
</gene>
<comment type="similarity">
    <text evidence="1">Belongs to the peptidase C2 family.</text>
</comment>
<accession>A0A8J2SJ93</accession>
<dbReference type="Gene3D" id="3.90.70.10">
    <property type="entry name" value="Cysteine proteinases"/>
    <property type="match status" value="1"/>
</dbReference>
<dbReference type="GO" id="GO:0005509">
    <property type="term" value="F:calcium ion binding"/>
    <property type="evidence" value="ECO:0007669"/>
    <property type="project" value="InterPro"/>
</dbReference>
<dbReference type="Gene3D" id="1.10.238.10">
    <property type="entry name" value="EF-hand"/>
    <property type="match status" value="1"/>
</dbReference>
<organism evidence="11 12">
    <name type="scientific">Pelagomonas calceolata</name>
    <dbReference type="NCBI Taxonomy" id="35677"/>
    <lineage>
        <taxon>Eukaryota</taxon>
        <taxon>Sar</taxon>
        <taxon>Stramenopiles</taxon>
        <taxon>Ochrophyta</taxon>
        <taxon>Pelagophyceae</taxon>
        <taxon>Pelagomonadales</taxon>
        <taxon>Pelagomonadaceae</taxon>
        <taxon>Pelagomonas</taxon>
    </lineage>
</organism>
<dbReference type="PRINTS" id="PR00704">
    <property type="entry name" value="CALPAIN"/>
</dbReference>
<dbReference type="EMBL" id="CAKKNE010000002">
    <property type="protein sequence ID" value="CAH0367922.1"/>
    <property type="molecule type" value="Genomic_DNA"/>
</dbReference>
<sequence>MSAASHHDAAVLRQSFAKYDADGSGSIDVRELRALMHDVTGEEPTDEETAEFSRAVDIDGDGALSFDEFKAIYTKVKSGELAFGGLQLAMDAFDTLVAAEPDGSSDSEAEAEPEPAAEAAPARVPSADRAPAADRPAAPAEAKMKPKRKKDITGGDIEAPAPEAPPSSAWVCLRTWFGCLCGSTVLYSRDALKRAVRNGCPCLHPRVEQAVVCLALPPLWIWMGIRLLLLPCLYAYGGRCLGALFRFFYEGFERLMSRCGCNCDIRYHDPFFSCRDGPLSGFTDSEGGDVAEDVVWLRPHQIWGKEGEEGSLFENGVSPDDIDQGSLGDCWLLAAFASAAEFPGVVRRAFLTTEANWRGRYAVTLWDGHKRQWTKIVVDDRIPCKAGTTTPVFCRPAGKELWVVLLEKAFAKFVGGYPNLAGGFSIWALQALTGDDAYTLSRDSAKDAARPWYRVDMKHAPTAENPRAVKWLHHLGADGETERFADDLLFDMLLKYDRLGFIMNASTCFSGRKDGLVGGHAYSLIAAKRVKVKGSDPVRLLQLRNPWGNFEWTGRWSDASAEWTTHKKVAKACGVDPGKPSDDGVFWMAYEDFLAYFDSIDVLKRTEDLHDIYLDTHEDMKPRVFGPLRGCVVGLCRYFVACQGVRKLCCGRAPTGDDTVEVDQKRLHCCGRQWC</sequence>
<keyword evidence="12" id="KW-1185">Reference proteome</keyword>
<evidence type="ECO:0000313" key="11">
    <source>
        <dbReference type="EMBL" id="CAH0367922.1"/>
    </source>
</evidence>
<feature type="compositionally biased region" description="Acidic residues" evidence="8">
    <location>
        <begin position="103"/>
        <end position="115"/>
    </location>
</feature>
<dbReference type="OrthoDB" id="152370at2759"/>
<keyword evidence="4 7" id="KW-0788">Thiol protease</keyword>
<dbReference type="CDD" id="cd00051">
    <property type="entry name" value="EFh"/>
    <property type="match status" value="1"/>
</dbReference>
<evidence type="ECO:0000256" key="3">
    <source>
        <dbReference type="ARBA" id="ARBA00022801"/>
    </source>
</evidence>
<dbReference type="CDD" id="cd00044">
    <property type="entry name" value="CysPc"/>
    <property type="match status" value="1"/>
</dbReference>
<protein>
    <recommendedName>
        <fullName evidence="13">Calmodulin</fullName>
    </recommendedName>
</protein>
<dbReference type="PROSITE" id="PS50203">
    <property type="entry name" value="CALPAIN_CAT"/>
    <property type="match status" value="1"/>
</dbReference>
<feature type="region of interest" description="Disordered" evidence="8">
    <location>
        <begin position="99"/>
        <end position="166"/>
    </location>
</feature>
<dbReference type="Pfam" id="PF13499">
    <property type="entry name" value="EF-hand_7"/>
    <property type="match status" value="1"/>
</dbReference>
<dbReference type="PANTHER" id="PTHR10183:SF379">
    <property type="entry name" value="CALPAIN-5"/>
    <property type="match status" value="1"/>
</dbReference>
<dbReference type="InterPro" id="IPR000169">
    <property type="entry name" value="Pept_cys_AS"/>
</dbReference>
<dbReference type="PROSITE" id="PS00139">
    <property type="entry name" value="THIOL_PROTEASE_CYS"/>
    <property type="match status" value="1"/>
</dbReference>
<evidence type="ECO:0000256" key="6">
    <source>
        <dbReference type="PIRSR" id="PIRSR622684-1"/>
    </source>
</evidence>
<dbReference type="InterPro" id="IPR002048">
    <property type="entry name" value="EF_hand_dom"/>
</dbReference>
<dbReference type="SMART" id="SM00054">
    <property type="entry name" value="EFh"/>
    <property type="match status" value="2"/>
</dbReference>
<dbReference type="PANTHER" id="PTHR10183">
    <property type="entry name" value="CALPAIN"/>
    <property type="match status" value="1"/>
</dbReference>
<feature type="domain" description="Calpain catalytic" evidence="9">
    <location>
        <begin position="266"/>
        <end position="606"/>
    </location>
</feature>
<dbReference type="SUPFAM" id="SSF47473">
    <property type="entry name" value="EF-hand"/>
    <property type="match status" value="1"/>
</dbReference>
<dbReference type="InterPro" id="IPR011992">
    <property type="entry name" value="EF-hand-dom_pair"/>
</dbReference>
<dbReference type="SUPFAM" id="SSF54001">
    <property type="entry name" value="Cysteine proteinases"/>
    <property type="match status" value="1"/>
</dbReference>
<evidence type="ECO:0000256" key="2">
    <source>
        <dbReference type="ARBA" id="ARBA00022670"/>
    </source>
</evidence>
<keyword evidence="3 7" id="KW-0378">Hydrolase</keyword>
<feature type="domain" description="EF-hand" evidence="10">
    <location>
        <begin position="7"/>
        <end position="42"/>
    </location>
</feature>
<evidence type="ECO:0000256" key="4">
    <source>
        <dbReference type="ARBA" id="ARBA00022807"/>
    </source>
</evidence>
<dbReference type="GO" id="GO:0006508">
    <property type="term" value="P:proteolysis"/>
    <property type="evidence" value="ECO:0007669"/>
    <property type="project" value="UniProtKB-KW"/>
</dbReference>
<dbReference type="Pfam" id="PF00648">
    <property type="entry name" value="Peptidase_C2"/>
    <property type="match status" value="1"/>
</dbReference>
<dbReference type="InterPro" id="IPR022684">
    <property type="entry name" value="Calpain_cysteine_protease"/>
</dbReference>
<feature type="domain" description="EF-hand" evidence="10">
    <location>
        <begin position="44"/>
        <end position="79"/>
    </location>
</feature>
<name>A0A8J2SJ93_9STRA</name>
<dbReference type="GO" id="GO:0004198">
    <property type="term" value="F:calcium-dependent cysteine-type endopeptidase activity"/>
    <property type="evidence" value="ECO:0007669"/>
    <property type="project" value="InterPro"/>
</dbReference>
<reference evidence="11" key="1">
    <citation type="submission" date="2021-11" db="EMBL/GenBank/DDBJ databases">
        <authorList>
            <consortium name="Genoscope - CEA"/>
            <person name="William W."/>
        </authorList>
    </citation>
    <scope>NUCLEOTIDE SEQUENCE</scope>
</reference>
<dbReference type="InterPro" id="IPR001300">
    <property type="entry name" value="Peptidase_C2_calpain_cat"/>
</dbReference>
<dbReference type="GO" id="GO:0005737">
    <property type="term" value="C:cytoplasm"/>
    <property type="evidence" value="ECO:0007669"/>
    <property type="project" value="TreeGrafter"/>
</dbReference>
<feature type="compositionally biased region" description="Low complexity" evidence="8">
    <location>
        <begin position="116"/>
        <end position="141"/>
    </location>
</feature>
<dbReference type="AlphaFoldDB" id="A0A8J2SJ93"/>
<proteinExistence type="inferred from homology"/>
<evidence type="ECO:0000256" key="7">
    <source>
        <dbReference type="PROSITE-ProRule" id="PRU00239"/>
    </source>
</evidence>
<dbReference type="PROSITE" id="PS00018">
    <property type="entry name" value="EF_HAND_1"/>
    <property type="match status" value="2"/>
</dbReference>
<keyword evidence="5" id="KW-0106">Calcium</keyword>
<dbReference type="SMART" id="SM00230">
    <property type="entry name" value="CysPc"/>
    <property type="match status" value="1"/>
</dbReference>
<dbReference type="InterPro" id="IPR018247">
    <property type="entry name" value="EF_Hand_1_Ca_BS"/>
</dbReference>
<evidence type="ECO:0000256" key="1">
    <source>
        <dbReference type="ARBA" id="ARBA00007623"/>
    </source>
</evidence>
<comment type="caution">
    <text evidence="11">The sequence shown here is derived from an EMBL/GenBank/DDBJ whole genome shotgun (WGS) entry which is preliminary data.</text>
</comment>
<dbReference type="PROSITE" id="PS50222">
    <property type="entry name" value="EF_HAND_2"/>
    <property type="match status" value="2"/>
</dbReference>
<evidence type="ECO:0008006" key="13">
    <source>
        <dbReference type="Google" id="ProtNLM"/>
    </source>
</evidence>
<evidence type="ECO:0000313" key="12">
    <source>
        <dbReference type="Proteomes" id="UP000789595"/>
    </source>
</evidence>
<evidence type="ECO:0000256" key="8">
    <source>
        <dbReference type="SAM" id="MobiDB-lite"/>
    </source>
</evidence>
<keyword evidence="2 7" id="KW-0645">Protease</keyword>
<dbReference type="Proteomes" id="UP000789595">
    <property type="component" value="Unassembled WGS sequence"/>
</dbReference>
<evidence type="ECO:0000259" key="9">
    <source>
        <dbReference type="PROSITE" id="PS50203"/>
    </source>
</evidence>
<evidence type="ECO:0000259" key="10">
    <source>
        <dbReference type="PROSITE" id="PS50222"/>
    </source>
</evidence>